<dbReference type="EMBL" id="GL891306">
    <property type="protein sequence ID" value="EGO55064.1"/>
    <property type="molecule type" value="Genomic_DNA"/>
</dbReference>
<evidence type="ECO:0000256" key="1">
    <source>
        <dbReference type="SAM" id="MobiDB-lite"/>
    </source>
</evidence>
<accession>F8MSC3</accession>
<dbReference type="OrthoDB" id="10451623at2759"/>
<feature type="region of interest" description="Disordered" evidence="1">
    <location>
        <begin position="1"/>
        <end position="29"/>
    </location>
</feature>
<dbReference type="HOGENOM" id="CLU_787767_0_0_1"/>
<name>F8MSC3_NEUT8</name>
<feature type="region of interest" description="Disordered" evidence="1">
    <location>
        <begin position="313"/>
        <end position="352"/>
    </location>
</feature>
<evidence type="ECO:0000313" key="3">
    <source>
        <dbReference type="Proteomes" id="UP000008065"/>
    </source>
</evidence>
<dbReference type="RefSeq" id="XP_009852942.1">
    <property type="nucleotide sequence ID" value="XM_009854640.1"/>
</dbReference>
<feature type="region of interest" description="Disordered" evidence="1">
    <location>
        <begin position="212"/>
        <end position="244"/>
    </location>
</feature>
<dbReference type="Proteomes" id="UP000008065">
    <property type="component" value="Unassembled WGS sequence"/>
</dbReference>
<dbReference type="AlphaFoldDB" id="F8MSC3"/>
<proteinExistence type="predicted"/>
<dbReference type="KEGG" id="nte:NEUTE1DRAFT130952"/>
<feature type="compositionally biased region" description="Basic and acidic residues" evidence="1">
    <location>
        <begin position="1"/>
        <end position="24"/>
    </location>
</feature>
<reference evidence="3" key="1">
    <citation type="journal article" date="2011" name="Genetics">
        <title>Massive changes in genome architecture accompany the transition to self-fertility in the filamentous fungus Neurospora tetrasperma.</title>
        <authorList>
            <person name="Ellison C.E."/>
            <person name="Stajich J.E."/>
            <person name="Jacobson D.J."/>
            <person name="Natvig D.O."/>
            <person name="Lapidus A."/>
            <person name="Foster B."/>
            <person name="Aerts A."/>
            <person name="Riley R."/>
            <person name="Lindquist E.A."/>
            <person name="Grigoriev I.V."/>
            <person name="Taylor J.W."/>
        </authorList>
    </citation>
    <scope>NUCLEOTIDE SEQUENCE [LARGE SCALE GENOMIC DNA]</scope>
    <source>
        <strain evidence="3">FGSC 2508 / P0657</strain>
    </source>
</reference>
<keyword evidence="3" id="KW-1185">Reference proteome</keyword>
<dbReference type="GeneID" id="20825486"/>
<sequence length="352" mass="38107">MDRPTREHVLSNGRAFERSKRSDHAPLVPHTFVPVPASSTRCAGSTRAAVTAPQPRVAQIMSINDLLLERAGMIQIPQLTYEWGQHPHDMIAGITPLPAPPGQAELMYDNAFGMNRGLPVPTHVHAHTQGLQCQRRPCIHGYGGRGQTKRTYLPHPQSEKDFLAQYYAGPPSADTGADQIPHIPAVIEVPKAPAAQQQPQIVTEISSTGTAAAGSTGLTITTTTTTTGTGAGATTTTRTITGPDGTVLVPPPVPAHPGCELSPQMAKVMDEYGIEHVCDYLRAKNLLRDKIVKKVLNNTQDKLMELLLKELDQMSSEEEEEEDADLDFVSDMEDGGETGRRQEGEVDWTFAG</sequence>
<protein>
    <submittedName>
        <fullName evidence="2">Uncharacterized protein</fullName>
    </submittedName>
</protein>
<organism evidence="2 3">
    <name type="scientific">Neurospora tetrasperma (strain FGSC 2508 / ATCC MYA-4615 / P0657)</name>
    <dbReference type="NCBI Taxonomy" id="510951"/>
    <lineage>
        <taxon>Eukaryota</taxon>
        <taxon>Fungi</taxon>
        <taxon>Dikarya</taxon>
        <taxon>Ascomycota</taxon>
        <taxon>Pezizomycotina</taxon>
        <taxon>Sordariomycetes</taxon>
        <taxon>Sordariomycetidae</taxon>
        <taxon>Sordariales</taxon>
        <taxon>Sordariaceae</taxon>
        <taxon>Neurospora</taxon>
    </lineage>
</organism>
<gene>
    <name evidence="2" type="ORF">NEUTE1DRAFT_130952</name>
</gene>
<evidence type="ECO:0000313" key="2">
    <source>
        <dbReference type="EMBL" id="EGO55064.1"/>
    </source>
</evidence>
<dbReference type="VEuPathDB" id="FungiDB:NEUTE1DRAFT_130952"/>
<feature type="compositionally biased region" description="Acidic residues" evidence="1">
    <location>
        <begin position="315"/>
        <end position="336"/>
    </location>
</feature>